<dbReference type="InterPro" id="IPR000086">
    <property type="entry name" value="NUDIX_hydrolase_dom"/>
</dbReference>
<proteinExistence type="predicted"/>
<evidence type="ECO:0000313" key="5">
    <source>
        <dbReference type="Proteomes" id="UP001580407"/>
    </source>
</evidence>
<name>A0ABV5B7P5_9BACL</name>
<comment type="caution">
    <text evidence="4">The sequence shown here is derived from an EMBL/GenBank/DDBJ whole genome shotgun (WGS) entry which is preliminary data.</text>
</comment>
<evidence type="ECO:0000313" key="4">
    <source>
        <dbReference type="EMBL" id="MFB5681394.1"/>
    </source>
</evidence>
<dbReference type="Gene3D" id="3.90.79.10">
    <property type="entry name" value="Nucleoside Triphosphate Pyrophosphohydrolase"/>
    <property type="match status" value="1"/>
</dbReference>
<evidence type="ECO:0000256" key="2">
    <source>
        <dbReference type="ARBA" id="ARBA00022801"/>
    </source>
</evidence>
<reference evidence="4 5" key="1">
    <citation type="submission" date="2024-09" db="EMBL/GenBank/DDBJ databases">
        <authorList>
            <person name="Ruan L."/>
        </authorList>
    </citation>
    <scope>NUCLEOTIDE SEQUENCE [LARGE SCALE GENOMIC DNA]</scope>
    <source>
        <strain evidence="4 5">D33</strain>
    </source>
</reference>
<comment type="cofactor">
    <cofactor evidence="1">
        <name>Mg(2+)</name>
        <dbReference type="ChEBI" id="CHEBI:18420"/>
    </cofactor>
</comment>
<keyword evidence="2" id="KW-0378">Hydrolase</keyword>
<dbReference type="SUPFAM" id="SSF55811">
    <property type="entry name" value="Nudix"/>
    <property type="match status" value="1"/>
</dbReference>
<protein>
    <submittedName>
        <fullName evidence="4">NUDIX domain-containing protein</fullName>
    </submittedName>
</protein>
<evidence type="ECO:0000256" key="1">
    <source>
        <dbReference type="ARBA" id="ARBA00001946"/>
    </source>
</evidence>
<evidence type="ECO:0000259" key="3">
    <source>
        <dbReference type="PROSITE" id="PS51462"/>
    </source>
</evidence>
<gene>
    <name evidence="4" type="ORF">ACE3NQ_10770</name>
</gene>
<dbReference type="Proteomes" id="UP001580407">
    <property type="component" value="Unassembled WGS sequence"/>
</dbReference>
<dbReference type="EMBL" id="JBHILM010000010">
    <property type="protein sequence ID" value="MFB5681394.1"/>
    <property type="molecule type" value="Genomic_DNA"/>
</dbReference>
<feature type="domain" description="Nudix hydrolase" evidence="3">
    <location>
        <begin position="3"/>
        <end position="144"/>
    </location>
</feature>
<accession>A0ABV5B7P5</accession>
<dbReference type="PANTHER" id="PTHR43046">
    <property type="entry name" value="GDP-MANNOSE MANNOSYL HYDROLASE"/>
    <property type="match status" value="1"/>
</dbReference>
<dbReference type="InterPro" id="IPR015797">
    <property type="entry name" value="NUDIX_hydrolase-like_dom_sf"/>
</dbReference>
<dbReference type="Pfam" id="PF00293">
    <property type="entry name" value="NUDIX"/>
    <property type="match status" value="1"/>
</dbReference>
<dbReference type="PANTHER" id="PTHR43046:SF14">
    <property type="entry name" value="MUTT_NUDIX FAMILY PROTEIN"/>
    <property type="match status" value="1"/>
</dbReference>
<dbReference type="RefSeq" id="WP_375525186.1">
    <property type="nucleotide sequence ID" value="NZ_JBHILM010000010.1"/>
</dbReference>
<dbReference type="PROSITE" id="PS51462">
    <property type="entry name" value="NUDIX"/>
    <property type="match status" value="1"/>
</dbReference>
<organism evidence="4 5">
    <name type="scientific">Paenibacillus terreus</name>
    <dbReference type="NCBI Taxonomy" id="1387834"/>
    <lineage>
        <taxon>Bacteria</taxon>
        <taxon>Bacillati</taxon>
        <taxon>Bacillota</taxon>
        <taxon>Bacilli</taxon>
        <taxon>Bacillales</taxon>
        <taxon>Paenibacillaceae</taxon>
        <taxon>Paenibacillus</taxon>
    </lineage>
</organism>
<dbReference type="CDD" id="cd18880">
    <property type="entry name" value="NUDIX_ADPRase"/>
    <property type="match status" value="1"/>
</dbReference>
<sequence length="153" mass="17462">MKPIRNAAKAIIIEKDKLLLIKNRNEEDGIYYSFPGGGQEYGEQLSDTIKRECLEEIGEEIEVGQLMYVREYIGEHHASEVWHMDMHQVEFYFRCTLVAGSEAVLNAFSPDSEQIGVEWVGFDELDAIPIYPKTVVNIIKSGREQFGYLGDVI</sequence>
<keyword evidence="5" id="KW-1185">Reference proteome</keyword>